<dbReference type="InterPro" id="IPR000477">
    <property type="entry name" value="RT_dom"/>
</dbReference>
<accession>A0A7M4E698</accession>
<feature type="region of interest" description="Disordered" evidence="1">
    <location>
        <begin position="96"/>
        <end position="127"/>
    </location>
</feature>
<name>A0A7M4E698_CROPO</name>
<evidence type="ECO:0000313" key="4">
    <source>
        <dbReference type="Proteomes" id="UP000594220"/>
    </source>
</evidence>
<keyword evidence="4" id="KW-1185">Reference proteome</keyword>
<reference evidence="3" key="1">
    <citation type="submission" date="2025-08" db="UniProtKB">
        <authorList>
            <consortium name="Ensembl"/>
        </authorList>
    </citation>
    <scope>IDENTIFICATION</scope>
</reference>
<dbReference type="PROSITE" id="PS50878">
    <property type="entry name" value="RT_POL"/>
    <property type="match status" value="1"/>
</dbReference>
<dbReference type="OMA" id="LACSTEM"/>
<dbReference type="PANTHER" id="PTHR33332">
    <property type="entry name" value="REVERSE TRANSCRIPTASE DOMAIN-CONTAINING PROTEIN"/>
    <property type="match status" value="1"/>
</dbReference>
<dbReference type="Pfam" id="PF00078">
    <property type="entry name" value="RVT_1"/>
    <property type="match status" value="1"/>
</dbReference>
<sequence>MTWMGTCRTPRVPSGSAAPPLGHLRQSPWFQAPRRRSPWLLAAGAACPFFRLWGPGAWPPPLVGSAPFWGLWCASWRSCVASGTVSRRLTPIARPFSPRSGRIDHCLPPGQRRTPGPPTLSSQGHGPRWSSQCILTNLISFYDQVTYHLDKGEEIDVIYLDFKTAFSLVSHDHLLAKLANCGLGSTMICWLGNWLCGRTQRIVIDGSQSSWCPVTSGIPQGSVLGPILFNIFINDVDTGVRSGLAKFTNDTKLWGKVSAPEDRRVIQADLDKLSKWADENLMVFNTEKCKFLHLGKKSLQHPYSLGSATLSSTTEERDLGVMVDHKMNMSLQCDAAASKTTKTLPCIHRCFSSKSRDAILPLYSALVRSQLEYCVQFWAPQFKKDVEKLERVQRRATHMIRPSGKQTL</sequence>
<evidence type="ECO:0000256" key="1">
    <source>
        <dbReference type="SAM" id="MobiDB-lite"/>
    </source>
</evidence>
<dbReference type="GeneTree" id="ENSGT01150000286902"/>
<dbReference type="Proteomes" id="UP000594220">
    <property type="component" value="Unplaced"/>
</dbReference>
<protein>
    <recommendedName>
        <fullName evidence="2">Reverse transcriptase domain-containing protein</fullName>
    </recommendedName>
</protein>
<evidence type="ECO:0000313" key="3">
    <source>
        <dbReference type="Ensembl" id="ENSCPRP00005004949.1"/>
    </source>
</evidence>
<proteinExistence type="predicted"/>
<feature type="region of interest" description="Disordered" evidence="1">
    <location>
        <begin position="1"/>
        <end position="20"/>
    </location>
</feature>
<dbReference type="AlphaFoldDB" id="A0A7M4E698"/>
<dbReference type="Ensembl" id="ENSCPRT00005005788.1">
    <property type="protein sequence ID" value="ENSCPRP00005004949.1"/>
    <property type="gene ID" value="ENSCPRG00005003557.1"/>
</dbReference>
<reference evidence="3" key="2">
    <citation type="submission" date="2025-09" db="UniProtKB">
        <authorList>
            <consortium name="Ensembl"/>
        </authorList>
    </citation>
    <scope>IDENTIFICATION</scope>
</reference>
<organism evidence="3 4">
    <name type="scientific">Crocodylus porosus</name>
    <name type="common">Saltwater crocodile</name>
    <name type="synonym">Estuarine crocodile</name>
    <dbReference type="NCBI Taxonomy" id="8502"/>
    <lineage>
        <taxon>Eukaryota</taxon>
        <taxon>Metazoa</taxon>
        <taxon>Chordata</taxon>
        <taxon>Craniata</taxon>
        <taxon>Vertebrata</taxon>
        <taxon>Euteleostomi</taxon>
        <taxon>Archelosauria</taxon>
        <taxon>Archosauria</taxon>
        <taxon>Crocodylia</taxon>
        <taxon>Longirostres</taxon>
        <taxon>Crocodylidae</taxon>
        <taxon>Crocodylus</taxon>
    </lineage>
</organism>
<feature type="domain" description="Reverse transcriptase" evidence="2">
    <location>
        <begin position="1"/>
        <end position="323"/>
    </location>
</feature>
<evidence type="ECO:0000259" key="2">
    <source>
        <dbReference type="PROSITE" id="PS50878"/>
    </source>
</evidence>